<dbReference type="RefSeq" id="WP_137450789.1">
    <property type="nucleotide sequence ID" value="NZ_SZZH01000004.1"/>
</dbReference>
<feature type="domain" description="Polysaccharide pyruvyl transferase" evidence="1">
    <location>
        <begin position="36"/>
        <end position="303"/>
    </location>
</feature>
<protein>
    <submittedName>
        <fullName evidence="2">Polysaccharide pyruvyl transferase family protein</fullName>
    </submittedName>
</protein>
<keyword evidence="3" id="KW-1185">Reference proteome</keyword>
<dbReference type="PANTHER" id="PTHR36836">
    <property type="entry name" value="COLANIC ACID BIOSYNTHESIS PROTEIN WCAK"/>
    <property type="match status" value="1"/>
</dbReference>
<dbReference type="AlphaFoldDB" id="A0A4V6Y6P9"/>
<dbReference type="OrthoDB" id="9772485at2"/>
<proteinExistence type="predicted"/>
<organism evidence="2 3">
    <name type="scientific">Nakamurella flava</name>
    <dbReference type="NCBI Taxonomy" id="2576308"/>
    <lineage>
        <taxon>Bacteria</taxon>
        <taxon>Bacillati</taxon>
        <taxon>Actinomycetota</taxon>
        <taxon>Actinomycetes</taxon>
        <taxon>Nakamurellales</taxon>
        <taxon>Nakamurellaceae</taxon>
        <taxon>Nakamurella</taxon>
    </lineage>
</organism>
<dbReference type="GO" id="GO:0016740">
    <property type="term" value="F:transferase activity"/>
    <property type="evidence" value="ECO:0007669"/>
    <property type="project" value="UniProtKB-KW"/>
</dbReference>
<evidence type="ECO:0000259" key="1">
    <source>
        <dbReference type="Pfam" id="PF04230"/>
    </source>
</evidence>
<comment type="caution">
    <text evidence="2">The sequence shown here is derived from an EMBL/GenBank/DDBJ whole genome shotgun (WGS) entry which is preliminary data.</text>
</comment>
<name>A0A4V6Y6P9_9ACTN</name>
<dbReference type="EMBL" id="SZZH01000004">
    <property type="protein sequence ID" value="TKV57705.1"/>
    <property type="molecule type" value="Genomic_DNA"/>
</dbReference>
<evidence type="ECO:0000313" key="2">
    <source>
        <dbReference type="EMBL" id="TKV57705.1"/>
    </source>
</evidence>
<dbReference type="PANTHER" id="PTHR36836:SF1">
    <property type="entry name" value="COLANIC ACID BIOSYNTHESIS PROTEIN WCAK"/>
    <property type="match status" value="1"/>
</dbReference>
<dbReference type="Proteomes" id="UP000306985">
    <property type="component" value="Unassembled WGS sequence"/>
</dbReference>
<accession>A0A4V6Y6P9</accession>
<dbReference type="Pfam" id="PF04230">
    <property type="entry name" value="PS_pyruv_trans"/>
    <property type="match status" value="1"/>
</dbReference>
<evidence type="ECO:0000313" key="3">
    <source>
        <dbReference type="Proteomes" id="UP000306985"/>
    </source>
</evidence>
<keyword evidence="2" id="KW-0808">Transferase</keyword>
<dbReference type="InterPro" id="IPR007345">
    <property type="entry name" value="Polysacch_pyruvyl_Trfase"/>
</dbReference>
<sequence length="385" mass="41041">MKSTLPPAARRDARSSDGLDTTGPAIFLSLFGQHDNLGDSVLRRPWYESFRGLGPIHAAVGDHAEDYLSAFPLDRRTALYSSNLKWTAAALWSAARRRTVMAFVAGEVVTTPKSALVYLIYGAIARAARIRGGHAVFAGVGVKINSRPWVVRVLRWMIEPCEIVVARDPASAALLGTDNVGPDWAFLDGRTTAPAAATGPQDRRTVAVSLRGDQPAPAADTVSALGRAAKLADLDVVVISQVRRDNQRCCDLAAQLGREVPTTVVTWESGNHAEHERLVREVYGRSAVAVGDRLHALIVAMTEGAVPLTLGSEFSRKAENALRAVGYELPGGGLGPAVPGGGEAMAEVLRQAAGSSAASWACVERARRQLRQTRSRIRGLLTDGS</sequence>
<gene>
    <name evidence="2" type="ORF">FDO65_16280</name>
</gene>
<reference evidence="2 3" key="1">
    <citation type="submission" date="2019-05" db="EMBL/GenBank/DDBJ databases">
        <title>Nakamurella sp. N5BH11, whole genome shotgun sequence.</title>
        <authorList>
            <person name="Tuo L."/>
        </authorList>
    </citation>
    <scope>NUCLEOTIDE SEQUENCE [LARGE SCALE GENOMIC DNA]</scope>
    <source>
        <strain evidence="2 3">N5BH11</strain>
    </source>
</reference>